<feature type="compositionally biased region" description="Low complexity" evidence="1">
    <location>
        <begin position="418"/>
        <end position="427"/>
    </location>
</feature>
<feature type="region of interest" description="Disordered" evidence="1">
    <location>
        <begin position="1"/>
        <end position="23"/>
    </location>
</feature>
<sequence length="427" mass="46337">MNIDMPNTTAAGDIAGTPAGSSKGLIICPDPFIEAENEIIGALEYGLYGMITGRAGIVREAMDKLSVAIEEEKREEAREKRKEEREMRKEEREKEKEREREARRKREKERERKRERKKEMERQRQMEAEMEMEMEKEKSRNATTTPNTRWLMAAVLIPPPPAASYTYLDCTNISENSTTNKIRKKTQPGTFDEVRQGQRRSMRIIESRKKSAQGEGGPDAPVLGGRANTPKKGLMSQIVEEASTKAKSPVLKPRTGAGVVKKTVVGGLRGRIAAKAKAGMGEEPRAGAGVVKKTALRGLRGRIAAKAKAGMGEEVKNQTITPATTTDKVTKAPRARVPREVSQGSRRRGVRTTESGKKSVQGEAGSAAPAPVQRGKAPGDGLGGQDQEASTKAKSPILKPKAGAGVPKRRGRGGACGRIGKARGVLV</sequence>
<dbReference type="EMBL" id="PYWC01000064">
    <property type="protein sequence ID" value="PWW74219.1"/>
    <property type="molecule type" value="Genomic_DNA"/>
</dbReference>
<evidence type="ECO:0000313" key="3">
    <source>
        <dbReference type="Proteomes" id="UP000246991"/>
    </source>
</evidence>
<reference evidence="2 3" key="1">
    <citation type="submission" date="2018-03" db="EMBL/GenBank/DDBJ databases">
        <title>Genomes of Pezizomycetes fungi and the evolution of truffles.</title>
        <authorList>
            <person name="Murat C."/>
            <person name="Payen T."/>
            <person name="Noel B."/>
            <person name="Kuo A."/>
            <person name="Martin F.M."/>
        </authorList>
    </citation>
    <scope>NUCLEOTIDE SEQUENCE [LARGE SCALE GENOMIC DNA]</scope>
    <source>
        <strain evidence="2">091103-1</strain>
    </source>
</reference>
<proteinExistence type="predicted"/>
<dbReference type="AlphaFoldDB" id="A0A317SIB1"/>
<feature type="compositionally biased region" description="Polar residues" evidence="1">
    <location>
        <begin position="1"/>
        <end position="10"/>
    </location>
</feature>
<evidence type="ECO:0000313" key="2">
    <source>
        <dbReference type="EMBL" id="PWW74219.1"/>
    </source>
</evidence>
<feature type="region of interest" description="Disordered" evidence="1">
    <location>
        <begin position="71"/>
        <end position="145"/>
    </location>
</feature>
<organism evidence="2 3">
    <name type="scientific">Tuber magnatum</name>
    <name type="common">white Piedmont truffle</name>
    <dbReference type="NCBI Taxonomy" id="42249"/>
    <lineage>
        <taxon>Eukaryota</taxon>
        <taxon>Fungi</taxon>
        <taxon>Dikarya</taxon>
        <taxon>Ascomycota</taxon>
        <taxon>Pezizomycotina</taxon>
        <taxon>Pezizomycetes</taxon>
        <taxon>Pezizales</taxon>
        <taxon>Tuberaceae</taxon>
        <taxon>Tuber</taxon>
    </lineage>
</organism>
<feature type="compositionally biased region" description="Basic and acidic residues" evidence="1">
    <location>
        <begin position="71"/>
        <end position="140"/>
    </location>
</feature>
<gene>
    <name evidence="2" type="ORF">C7212DRAFT_346159</name>
</gene>
<feature type="compositionally biased region" description="Polar residues" evidence="1">
    <location>
        <begin position="317"/>
        <end position="327"/>
    </location>
</feature>
<feature type="region of interest" description="Disordered" evidence="1">
    <location>
        <begin position="178"/>
        <end position="230"/>
    </location>
</feature>
<keyword evidence="3" id="KW-1185">Reference proteome</keyword>
<evidence type="ECO:0000256" key="1">
    <source>
        <dbReference type="SAM" id="MobiDB-lite"/>
    </source>
</evidence>
<name>A0A317SIB1_9PEZI</name>
<dbReference type="OrthoDB" id="5506087at2759"/>
<comment type="caution">
    <text evidence="2">The sequence shown here is derived from an EMBL/GenBank/DDBJ whole genome shotgun (WGS) entry which is preliminary data.</text>
</comment>
<accession>A0A317SIB1</accession>
<dbReference type="STRING" id="42249.A0A317SIB1"/>
<dbReference type="Proteomes" id="UP000246991">
    <property type="component" value="Unassembled WGS sequence"/>
</dbReference>
<feature type="region of interest" description="Disordered" evidence="1">
    <location>
        <begin position="307"/>
        <end position="427"/>
    </location>
</feature>
<protein>
    <submittedName>
        <fullName evidence="2">Uncharacterized protein</fullName>
    </submittedName>
</protein>